<comment type="caution">
    <text evidence="5">The sequence shown here is derived from an EMBL/GenBank/DDBJ whole genome shotgun (WGS) entry which is preliminary data.</text>
</comment>
<dbReference type="Proteomes" id="UP000293142">
    <property type="component" value="Unassembled WGS sequence"/>
</dbReference>
<dbReference type="SMART" id="SM00895">
    <property type="entry name" value="FCD"/>
    <property type="match status" value="1"/>
</dbReference>
<dbReference type="Gene3D" id="1.20.120.530">
    <property type="entry name" value="GntR ligand-binding domain-like"/>
    <property type="match status" value="1"/>
</dbReference>
<keyword evidence="6" id="KW-1185">Reference proteome</keyword>
<evidence type="ECO:0000256" key="2">
    <source>
        <dbReference type="ARBA" id="ARBA00023125"/>
    </source>
</evidence>
<dbReference type="CDD" id="cd07377">
    <property type="entry name" value="WHTH_GntR"/>
    <property type="match status" value="1"/>
</dbReference>
<dbReference type="Gene3D" id="1.10.10.10">
    <property type="entry name" value="Winged helix-like DNA-binding domain superfamily/Winged helix DNA-binding domain"/>
    <property type="match status" value="1"/>
</dbReference>
<keyword evidence="3" id="KW-0804">Transcription</keyword>
<reference evidence="5 6" key="1">
    <citation type="submission" date="2019-02" db="EMBL/GenBank/DDBJ databases">
        <title>Paenibacillus sp. nov., isolated from surface-sterilized tissue of Thalictrum simplex L.</title>
        <authorList>
            <person name="Tuo L."/>
        </authorList>
    </citation>
    <scope>NUCLEOTIDE SEQUENCE [LARGE SCALE GENOMIC DNA]</scope>
    <source>
        <strain evidence="5 6">N2SHLJ1</strain>
    </source>
</reference>
<evidence type="ECO:0000259" key="4">
    <source>
        <dbReference type="PROSITE" id="PS50949"/>
    </source>
</evidence>
<dbReference type="InterPro" id="IPR008920">
    <property type="entry name" value="TF_FadR/GntR_C"/>
</dbReference>
<dbReference type="PROSITE" id="PS50949">
    <property type="entry name" value="HTH_GNTR"/>
    <property type="match status" value="1"/>
</dbReference>
<dbReference type="EMBL" id="SIRE01000006">
    <property type="protein sequence ID" value="TBL79958.1"/>
    <property type="molecule type" value="Genomic_DNA"/>
</dbReference>
<dbReference type="Pfam" id="PF00392">
    <property type="entry name" value="GntR"/>
    <property type="match status" value="1"/>
</dbReference>
<dbReference type="PANTHER" id="PTHR43537">
    <property type="entry name" value="TRANSCRIPTIONAL REGULATOR, GNTR FAMILY"/>
    <property type="match status" value="1"/>
</dbReference>
<dbReference type="SMART" id="SM00345">
    <property type="entry name" value="HTH_GNTR"/>
    <property type="match status" value="1"/>
</dbReference>
<name>A0A4Q9DW64_9BACL</name>
<sequence length="232" mass="25961">MNFEQVRPKKGSEIVLEQIKSRIESGELPPGTKLSSVVDLAASFGVGRSTIREALSGLKAMGWLDIQQGGGTYVSKELPKERSSAADLYQSEPFREVLEMRKFIETGCASLAAARRTDDDVEELERILRTMSETIGDEALGEQADIAFHLQIARCARNSLLLQTMESLHQRLQDSMKESRRLWFFGERASAQRLLAEHTAIFAAIKRQDEAQAAQLMAQHIDKVDSVLRQLL</sequence>
<evidence type="ECO:0000256" key="3">
    <source>
        <dbReference type="ARBA" id="ARBA00023163"/>
    </source>
</evidence>
<dbReference type="AlphaFoldDB" id="A0A4Q9DW64"/>
<evidence type="ECO:0000313" key="5">
    <source>
        <dbReference type="EMBL" id="TBL79958.1"/>
    </source>
</evidence>
<dbReference type="SUPFAM" id="SSF46785">
    <property type="entry name" value="Winged helix' DNA-binding domain"/>
    <property type="match status" value="1"/>
</dbReference>
<evidence type="ECO:0000256" key="1">
    <source>
        <dbReference type="ARBA" id="ARBA00023015"/>
    </source>
</evidence>
<dbReference type="OrthoDB" id="214086at2"/>
<keyword evidence="1" id="KW-0805">Transcription regulation</keyword>
<dbReference type="InterPro" id="IPR036388">
    <property type="entry name" value="WH-like_DNA-bd_sf"/>
</dbReference>
<dbReference type="InterPro" id="IPR036390">
    <property type="entry name" value="WH_DNA-bd_sf"/>
</dbReference>
<evidence type="ECO:0000313" key="6">
    <source>
        <dbReference type="Proteomes" id="UP000293142"/>
    </source>
</evidence>
<dbReference type="InterPro" id="IPR000524">
    <property type="entry name" value="Tscrpt_reg_HTH_GntR"/>
</dbReference>
<dbReference type="GO" id="GO:0003677">
    <property type="term" value="F:DNA binding"/>
    <property type="evidence" value="ECO:0007669"/>
    <property type="project" value="UniProtKB-KW"/>
</dbReference>
<accession>A0A4Q9DW64</accession>
<dbReference type="SUPFAM" id="SSF48008">
    <property type="entry name" value="GntR ligand-binding domain-like"/>
    <property type="match status" value="1"/>
</dbReference>
<dbReference type="GO" id="GO:0003700">
    <property type="term" value="F:DNA-binding transcription factor activity"/>
    <property type="evidence" value="ECO:0007669"/>
    <property type="project" value="InterPro"/>
</dbReference>
<dbReference type="RefSeq" id="WP_131013204.1">
    <property type="nucleotide sequence ID" value="NZ_SIRE01000006.1"/>
</dbReference>
<dbReference type="PRINTS" id="PR00035">
    <property type="entry name" value="HTHGNTR"/>
</dbReference>
<protein>
    <submittedName>
        <fullName evidence="5">FadR family transcriptional regulator</fullName>
    </submittedName>
</protein>
<feature type="domain" description="HTH gntR-type" evidence="4">
    <location>
        <begin position="9"/>
        <end position="77"/>
    </location>
</feature>
<dbReference type="InterPro" id="IPR011711">
    <property type="entry name" value="GntR_C"/>
</dbReference>
<dbReference type="PANTHER" id="PTHR43537:SF5">
    <property type="entry name" value="UXU OPERON TRANSCRIPTIONAL REGULATOR"/>
    <property type="match status" value="1"/>
</dbReference>
<organism evidence="5 6">
    <name type="scientific">Paenibacillus thalictri</name>
    <dbReference type="NCBI Taxonomy" id="2527873"/>
    <lineage>
        <taxon>Bacteria</taxon>
        <taxon>Bacillati</taxon>
        <taxon>Bacillota</taxon>
        <taxon>Bacilli</taxon>
        <taxon>Bacillales</taxon>
        <taxon>Paenibacillaceae</taxon>
        <taxon>Paenibacillus</taxon>
    </lineage>
</organism>
<keyword evidence="2" id="KW-0238">DNA-binding</keyword>
<gene>
    <name evidence="5" type="ORF">EYB31_10255</name>
</gene>
<dbReference type="Pfam" id="PF07729">
    <property type="entry name" value="FCD"/>
    <property type="match status" value="1"/>
</dbReference>
<proteinExistence type="predicted"/>